<reference evidence="1" key="1">
    <citation type="journal article" date="2015" name="Nature">
        <title>Complex archaea that bridge the gap between prokaryotes and eukaryotes.</title>
        <authorList>
            <person name="Spang A."/>
            <person name="Saw J.H."/>
            <person name="Jorgensen S.L."/>
            <person name="Zaremba-Niedzwiedzka K."/>
            <person name="Martijn J."/>
            <person name="Lind A.E."/>
            <person name="van Eijk R."/>
            <person name="Schleper C."/>
            <person name="Guy L."/>
            <person name="Ettema T.J."/>
        </authorList>
    </citation>
    <scope>NUCLEOTIDE SEQUENCE</scope>
</reference>
<accession>A0A0F8WKE1</accession>
<comment type="caution">
    <text evidence="1">The sequence shown here is derived from an EMBL/GenBank/DDBJ whole genome shotgun (WGS) entry which is preliminary data.</text>
</comment>
<evidence type="ECO:0000313" key="1">
    <source>
        <dbReference type="EMBL" id="KKK57337.1"/>
    </source>
</evidence>
<dbReference type="AlphaFoldDB" id="A0A0F8WKE1"/>
<proteinExistence type="predicted"/>
<sequence length="37" mass="4501">MLERFLYIYPIRCAMHGALEIKIFGKWLVIHPTTRPW</sequence>
<organism evidence="1">
    <name type="scientific">marine sediment metagenome</name>
    <dbReference type="NCBI Taxonomy" id="412755"/>
    <lineage>
        <taxon>unclassified sequences</taxon>
        <taxon>metagenomes</taxon>
        <taxon>ecological metagenomes</taxon>
    </lineage>
</organism>
<feature type="non-terminal residue" evidence="1">
    <location>
        <position position="37"/>
    </location>
</feature>
<name>A0A0F8WKE1_9ZZZZ</name>
<dbReference type="EMBL" id="LAZR01064535">
    <property type="protein sequence ID" value="KKK57337.1"/>
    <property type="molecule type" value="Genomic_DNA"/>
</dbReference>
<protein>
    <submittedName>
        <fullName evidence="1">Uncharacterized protein</fullName>
    </submittedName>
</protein>
<gene>
    <name evidence="1" type="ORF">LCGC14_3055460</name>
</gene>